<name>A0ABW8TML7_9CLOT</name>
<dbReference type="InterPro" id="IPR021416">
    <property type="entry name" value="DUF3048_N"/>
</dbReference>
<dbReference type="InterPro" id="IPR035328">
    <property type="entry name" value="DUF3048_C"/>
</dbReference>
<accession>A0ABW8TML7</accession>
<comment type="caution">
    <text evidence="4">The sequence shown here is derived from an EMBL/GenBank/DDBJ whole genome shotgun (WGS) entry which is preliminary data.</text>
</comment>
<dbReference type="Pfam" id="PF17479">
    <property type="entry name" value="DUF3048_C"/>
    <property type="match status" value="1"/>
</dbReference>
<keyword evidence="1" id="KW-0812">Transmembrane</keyword>
<dbReference type="SUPFAM" id="SSF159774">
    <property type="entry name" value="YerB-like"/>
    <property type="match status" value="1"/>
</dbReference>
<evidence type="ECO:0000259" key="3">
    <source>
        <dbReference type="Pfam" id="PF17479"/>
    </source>
</evidence>
<keyword evidence="1" id="KW-0472">Membrane</keyword>
<dbReference type="EMBL" id="JBJHZY010000001">
    <property type="protein sequence ID" value="MFL0266614.1"/>
    <property type="molecule type" value="Genomic_DNA"/>
</dbReference>
<feature type="domain" description="DUF3048" evidence="3">
    <location>
        <begin position="219"/>
        <end position="323"/>
    </location>
</feature>
<dbReference type="Proteomes" id="UP001623661">
    <property type="component" value="Unassembled WGS sequence"/>
</dbReference>
<keyword evidence="1" id="KW-1133">Transmembrane helix</keyword>
<gene>
    <name evidence="4" type="ORF">ACJDUH_00775</name>
</gene>
<feature type="domain" description="DUF3048" evidence="2">
    <location>
        <begin position="50"/>
        <end position="189"/>
    </location>
</feature>
<protein>
    <submittedName>
        <fullName evidence="4">DUF3048 domain-containing protein</fullName>
    </submittedName>
</protein>
<evidence type="ECO:0000313" key="4">
    <source>
        <dbReference type="EMBL" id="MFL0266614.1"/>
    </source>
</evidence>
<dbReference type="RefSeq" id="WP_406763245.1">
    <property type="nucleotide sequence ID" value="NZ_JBJHZY010000001.1"/>
</dbReference>
<proteinExistence type="predicted"/>
<dbReference type="Gene3D" id="3.50.90.10">
    <property type="entry name" value="YerB-like"/>
    <property type="match status" value="1"/>
</dbReference>
<evidence type="ECO:0000256" key="1">
    <source>
        <dbReference type="SAM" id="Phobius"/>
    </source>
</evidence>
<dbReference type="Pfam" id="PF11258">
    <property type="entry name" value="DUF3048"/>
    <property type="match status" value="1"/>
</dbReference>
<sequence>MKQKKYIFLIIVLIISFSYGYLRHQNKALNAISNNIKPSPEEVHYFSAYTGEEVDKSTYDNISFMAIIENSKDARPQSGLSGADIVYETMAEGGIPRFIALFQKNNPSKIGPIRSARPYFLNISKEYSLPFAHCGYSDEAKAMIENEKLMSLNEFTYGKYYSRDTVRKAPHNLYTSAENLRKLITEKDYIKPSTVKLTFNKDFWASDSLLTANSVSLNLNKYYKTDYIYKEGKYYKSMDGKASTDKENNAPITAINIIIQITDIKLQKDNQHLDISLVGEGNGYVISNGKCTKMKWSKKNLTSQTAIKDENGLNIPLAPGNTWWHIIDKSNTVIIE</sequence>
<organism evidence="4 5">
    <name type="scientific">Candidatus Clostridium radicumherbarum</name>
    <dbReference type="NCBI Taxonomy" id="3381662"/>
    <lineage>
        <taxon>Bacteria</taxon>
        <taxon>Bacillati</taxon>
        <taxon>Bacillota</taxon>
        <taxon>Clostridia</taxon>
        <taxon>Eubacteriales</taxon>
        <taxon>Clostridiaceae</taxon>
        <taxon>Clostridium</taxon>
    </lineage>
</organism>
<evidence type="ECO:0000259" key="2">
    <source>
        <dbReference type="Pfam" id="PF11258"/>
    </source>
</evidence>
<dbReference type="InterPro" id="IPR023158">
    <property type="entry name" value="YerB-like_sf"/>
</dbReference>
<evidence type="ECO:0000313" key="5">
    <source>
        <dbReference type="Proteomes" id="UP001623661"/>
    </source>
</evidence>
<feature type="transmembrane region" description="Helical" evidence="1">
    <location>
        <begin position="6"/>
        <end position="22"/>
    </location>
</feature>
<reference evidence="4 5" key="1">
    <citation type="submission" date="2024-11" db="EMBL/GenBank/DDBJ databases">
        <authorList>
            <person name="Heng Y.C."/>
            <person name="Lim A.C.H."/>
            <person name="Lee J.K.Y."/>
            <person name="Kittelmann S."/>
        </authorList>
    </citation>
    <scope>NUCLEOTIDE SEQUENCE [LARGE SCALE GENOMIC DNA]</scope>
    <source>
        <strain evidence="4 5">WILCCON 0202</strain>
    </source>
</reference>
<keyword evidence="5" id="KW-1185">Reference proteome</keyword>